<dbReference type="Gene3D" id="3.10.290.10">
    <property type="entry name" value="RNA-binding S4 domain"/>
    <property type="match status" value="1"/>
</dbReference>
<dbReference type="InterPro" id="IPR005709">
    <property type="entry name" value="Ribosomal_uS4_bac-type"/>
</dbReference>
<evidence type="ECO:0000256" key="4">
    <source>
        <dbReference type="ARBA" id="ARBA00022980"/>
    </source>
</evidence>
<dbReference type="GO" id="GO:0015935">
    <property type="term" value="C:small ribosomal subunit"/>
    <property type="evidence" value="ECO:0007669"/>
    <property type="project" value="InterPro"/>
</dbReference>
<dbReference type="GO" id="GO:0042274">
    <property type="term" value="P:ribosomal small subunit biogenesis"/>
    <property type="evidence" value="ECO:0007669"/>
    <property type="project" value="TreeGrafter"/>
</dbReference>
<dbReference type="SMART" id="SM01390">
    <property type="entry name" value="Ribosomal_S4"/>
    <property type="match status" value="1"/>
</dbReference>
<evidence type="ECO:0000313" key="11">
    <source>
        <dbReference type="Proteomes" id="UP000230833"/>
    </source>
</evidence>
<keyword evidence="5 7" id="KW-0687">Ribonucleoprotein</keyword>
<dbReference type="EMBL" id="PCYL01000005">
    <property type="protein sequence ID" value="PIR47161.1"/>
    <property type="molecule type" value="Genomic_DNA"/>
</dbReference>
<comment type="subunit">
    <text evidence="7">Part of the 30S ribosomal subunit. Contacts protein S5. The interaction surface between S4 and S5 is involved in control of translational fidelity.</text>
</comment>
<dbReference type="PANTHER" id="PTHR11831:SF4">
    <property type="entry name" value="SMALL RIBOSOMAL SUBUNIT PROTEIN US4M"/>
    <property type="match status" value="1"/>
</dbReference>
<organism evidence="10 11">
    <name type="scientific">Candidatus Vogelbacteria bacterium CG10_big_fil_rev_8_21_14_0_10_45_14</name>
    <dbReference type="NCBI Taxonomy" id="1975042"/>
    <lineage>
        <taxon>Bacteria</taxon>
        <taxon>Candidatus Vogeliibacteriota</taxon>
    </lineage>
</organism>
<dbReference type="InterPro" id="IPR022801">
    <property type="entry name" value="Ribosomal_uS4"/>
</dbReference>
<evidence type="ECO:0000256" key="6">
    <source>
        <dbReference type="ARBA" id="ARBA00035254"/>
    </source>
</evidence>
<dbReference type="GO" id="GO:0006412">
    <property type="term" value="P:translation"/>
    <property type="evidence" value="ECO:0007669"/>
    <property type="project" value="UniProtKB-UniRule"/>
</dbReference>
<evidence type="ECO:0000256" key="5">
    <source>
        <dbReference type="ARBA" id="ARBA00023274"/>
    </source>
</evidence>
<keyword evidence="2 7" id="KW-0699">rRNA-binding</keyword>
<gene>
    <name evidence="7" type="primary">rpsD</name>
    <name evidence="10" type="ORF">COV07_00615</name>
</gene>
<evidence type="ECO:0000256" key="2">
    <source>
        <dbReference type="ARBA" id="ARBA00022730"/>
    </source>
</evidence>
<protein>
    <recommendedName>
        <fullName evidence="6 7">Small ribosomal subunit protein uS4</fullName>
    </recommendedName>
</protein>
<dbReference type="Proteomes" id="UP000230833">
    <property type="component" value="Unassembled WGS sequence"/>
</dbReference>
<evidence type="ECO:0000259" key="8">
    <source>
        <dbReference type="SMART" id="SM00363"/>
    </source>
</evidence>
<dbReference type="HAMAP" id="MF_01306_B">
    <property type="entry name" value="Ribosomal_uS4_B"/>
    <property type="match status" value="1"/>
</dbReference>
<accession>A0A2H0RKT3</accession>
<sequence length="200" mass="22702">MIRKPRYKVARRVGEAIYEKTQNPKFAAKQFPGKGRVQKHRSKTTEYGTQLTEKQKIRLSYGVTEKAMQNIMKTIRGQKGSPPELLMQGLERRMDNVVYRAGLGKTRIEARQLVAHGHFTVNGRVCRIPSRRMKIGDVVSLKKSSAEKDVMKALPAFGKHTPQKWIVRDGVNATVRTLPQMADADTTLLFAAVTEFYSRN</sequence>
<dbReference type="InterPro" id="IPR002942">
    <property type="entry name" value="S4_RNA-bd"/>
</dbReference>
<comment type="similarity">
    <text evidence="1 7">Belongs to the universal ribosomal protein uS4 family.</text>
</comment>
<dbReference type="GO" id="GO:0003735">
    <property type="term" value="F:structural constituent of ribosome"/>
    <property type="evidence" value="ECO:0007669"/>
    <property type="project" value="InterPro"/>
</dbReference>
<dbReference type="PROSITE" id="PS50889">
    <property type="entry name" value="S4"/>
    <property type="match status" value="1"/>
</dbReference>
<feature type="domain" description="RNA-binding S4" evidence="8">
    <location>
        <begin position="92"/>
        <end position="159"/>
    </location>
</feature>
<dbReference type="FunFam" id="3.10.290.10:FF:000001">
    <property type="entry name" value="30S ribosomal protein S4"/>
    <property type="match status" value="1"/>
</dbReference>
<evidence type="ECO:0000256" key="3">
    <source>
        <dbReference type="ARBA" id="ARBA00022884"/>
    </source>
</evidence>
<evidence type="ECO:0000256" key="7">
    <source>
        <dbReference type="HAMAP-Rule" id="MF_01306"/>
    </source>
</evidence>
<dbReference type="PANTHER" id="PTHR11831">
    <property type="entry name" value="30S 40S RIBOSOMAL PROTEIN"/>
    <property type="match status" value="1"/>
</dbReference>
<dbReference type="SUPFAM" id="SSF55174">
    <property type="entry name" value="Alpha-L RNA-binding motif"/>
    <property type="match status" value="1"/>
</dbReference>
<comment type="function">
    <text evidence="7">One of the primary rRNA binding proteins, it binds directly to 16S rRNA where it nucleates assembly of the body of the 30S subunit.</text>
</comment>
<reference evidence="10 11" key="1">
    <citation type="submission" date="2017-09" db="EMBL/GenBank/DDBJ databases">
        <title>Depth-based differentiation of microbial function through sediment-hosted aquifers and enrichment of novel symbionts in the deep terrestrial subsurface.</title>
        <authorList>
            <person name="Probst A.J."/>
            <person name="Ladd B."/>
            <person name="Jarett J.K."/>
            <person name="Geller-Mcgrath D.E."/>
            <person name="Sieber C.M."/>
            <person name="Emerson J.B."/>
            <person name="Anantharaman K."/>
            <person name="Thomas B.C."/>
            <person name="Malmstrom R."/>
            <person name="Stieglmeier M."/>
            <person name="Klingl A."/>
            <person name="Woyke T."/>
            <person name="Ryan C.M."/>
            <person name="Banfield J.F."/>
        </authorList>
    </citation>
    <scope>NUCLEOTIDE SEQUENCE [LARGE SCALE GENOMIC DNA]</scope>
    <source>
        <strain evidence="10">CG10_big_fil_rev_8_21_14_0_10_45_14</strain>
    </source>
</reference>
<dbReference type="NCBIfam" id="NF003717">
    <property type="entry name" value="PRK05327.1"/>
    <property type="match status" value="1"/>
</dbReference>
<proteinExistence type="inferred from homology"/>
<dbReference type="InterPro" id="IPR001912">
    <property type="entry name" value="Ribosomal_uS4_N"/>
</dbReference>
<keyword evidence="3 7" id="KW-0694">RNA-binding</keyword>
<dbReference type="Pfam" id="PF00163">
    <property type="entry name" value="Ribosomal_S4"/>
    <property type="match status" value="1"/>
</dbReference>
<dbReference type="GO" id="GO:0019843">
    <property type="term" value="F:rRNA binding"/>
    <property type="evidence" value="ECO:0007669"/>
    <property type="project" value="UniProtKB-UniRule"/>
</dbReference>
<name>A0A2H0RKT3_9BACT</name>
<dbReference type="AlphaFoldDB" id="A0A2H0RKT3"/>
<dbReference type="CDD" id="cd00165">
    <property type="entry name" value="S4"/>
    <property type="match status" value="1"/>
</dbReference>
<dbReference type="InterPro" id="IPR036986">
    <property type="entry name" value="S4_RNA-bd_sf"/>
</dbReference>
<comment type="function">
    <text evidence="7">With S5 and S12 plays an important role in translational accuracy.</text>
</comment>
<comment type="caution">
    <text evidence="10">The sequence shown here is derived from an EMBL/GenBank/DDBJ whole genome shotgun (WGS) entry which is preliminary data.</text>
</comment>
<evidence type="ECO:0000256" key="1">
    <source>
        <dbReference type="ARBA" id="ARBA00007465"/>
    </source>
</evidence>
<dbReference type="Gene3D" id="1.10.1050.10">
    <property type="entry name" value="Ribosomal Protein S4 Delta 41, Chain A, domain 1"/>
    <property type="match status" value="1"/>
</dbReference>
<evidence type="ECO:0000313" key="10">
    <source>
        <dbReference type="EMBL" id="PIR47161.1"/>
    </source>
</evidence>
<keyword evidence="4 7" id="KW-0689">Ribosomal protein</keyword>
<evidence type="ECO:0000259" key="9">
    <source>
        <dbReference type="SMART" id="SM01390"/>
    </source>
</evidence>
<dbReference type="SMART" id="SM00363">
    <property type="entry name" value="S4"/>
    <property type="match status" value="1"/>
</dbReference>
<feature type="domain" description="Small ribosomal subunit protein uS4 N-terminal" evidence="9">
    <location>
        <begin position="1"/>
        <end position="91"/>
    </location>
</feature>
<dbReference type="Pfam" id="PF01479">
    <property type="entry name" value="S4"/>
    <property type="match status" value="1"/>
</dbReference>